<dbReference type="SUPFAM" id="SSF46894">
    <property type="entry name" value="C-terminal effector domain of the bipartite response regulators"/>
    <property type="match status" value="1"/>
</dbReference>
<keyword evidence="2" id="KW-0812">Transmembrane</keyword>
<proteinExistence type="predicted"/>
<dbReference type="AlphaFoldDB" id="A0A5D0J963"/>
<evidence type="ECO:0000313" key="3">
    <source>
        <dbReference type="EMBL" id="TYA92116.1"/>
    </source>
</evidence>
<keyword evidence="2" id="KW-1133">Transmembrane helix</keyword>
<protein>
    <submittedName>
        <fullName evidence="3">Tetratricopeptide repeat protein</fullName>
    </submittedName>
</protein>
<accession>A0A5D0J963</accession>
<reference evidence="3 4" key="1">
    <citation type="submission" date="2019-08" db="EMBL/GenBank/DDBJ databases">
        <title>Seonamhaeicola sediminis sp. nov., isolated from marine sediment.</title>
        <authorList>
            <person name="Cao W.R."/>
        </authorList>
    </citation>
    <scope>NUCLEOTIDE SEQUENCE [LARGE SCALE GENOMIC DNA]</scope>
    <source>
        <strain evidence="3 4">B011</strain>
    </source>
</reference>
<name>A0A5D0J963_9FLAO</name>
<dbReference type="EMBL" id="VSDQ01000163">
    <property type="protein sequence ID" value="TYA92116.1"/>
    <property type="molecule type" value="Genomic_DNA"/>
</dbReference>
<evidence type="ECO:0000256" key="1">
    <source>
        <dbReference type="SAM" id="Coils"/>
    </source>
</evidence>
<dbReference type="Proteomes" id="UP000323930">
    <property type="component" value="Unassembled WGS sequence"/>
</dbReference>
<feature type="transmembrane region" description="Helical" evidence="2">
    <location>
        <begin position="241"/>
        <end position="259"/>
    </location>
</feature>
<sequence>MFKQDDDAGFNFKKAHKLYKIALKNGTSSTLDVLKSYYNLIMYHQRIVDEVSLEKYIDSCSTLSKQIGTFHIHQIYLDEKRASIEEWQTNYHTALGLLQNSIFKIEDLKPEAYNTHKNFLTILYARIASIYQKQKNYELAIQYFEKSFGATDYLNEVTFYRSFINSQYAELMFNRGNYKKAYEKLNEASIINDQYLNPRNDDNAGFLTVRNQYKEQIDKKNAQINRQNAELAERTQEALRFRILLFVVIFICIIIVLIIRSRMKHLKHQKIEKGSQELIDVKNKELTTNTLQLIEKDEIIKKLSSYIKKNDIGTSSKSLIKSIENQSESLWDAFNKRFVSQNIGFYERLQEKVPNLSAADLKVCALIKLNFTGKEMSYLLGISLGSVHVARHRLRKKMKLERDKNLTNFINSI</sequence>
<dbReference type="GO" id="GO:0003677">
    <property type="term" value="F:DNA binding"/>
    <property type="evidence" value="ECO:0007669"/>
    <property type="project" value="InterPro"/>
</dbReference>
<dbReference type="InterPro" id="IPR011990">
    <property type="entry name" value="TPR-like_helical_dom_sf"/>
</dbReference>
<dbReference type="GO" id="GO:0006355">
    <property type="term" value="P:regulation of DNA-templated transcription"/>
    <property type="evidence" value="ECO:0007669"/>
    <property type="project" value="InterPro"/>
</dbReference>
<feature type="coiled-coil region" evidence="1">
    <location>
        <begin position="210"/>
        <end position="237"/>
    </location>
</feature>
<comment type="caution">
    <text evidence="3">The sequence shown here is derived from an EMBL/GenBank/DDBJ whole genome shotgun (WGS) entry which is preliminary data.</text>
</comment>
<gene>
    <name evidence="3" type="ORF">FUA24_01400</name>
</gene>
<evidence type="ECO:0000256" key="2">
    <source>
        <dbReference type="SAM" id="Phobius"/>
    </source>
</evidence>
<dbReference type="RefSeq" id="WP_148539722.1">
    <property type="nucleotide sequence ID" value="NZ_VSDQ01000163.1"/>
</dbReference>
<dbReference type="SUPFAM" id="SSF48452">
    <property type="entry name" value="TPR-like"/>
    <property type="match status" value="1"/>
</dbReference>
<evidence type="ECO:0000313" key="4">
    <source>
        <dbReference type="Proteomes" id="UP000323930"/>
    </source>
</evidence>
<organism evidence="3 4">
    <name type="scientific">Seonamhaeicola marinus</name>
    <dbReference type="NCBI Taxonomy" id="1912246"/>
    <lineage>
        <taxon>Bacteria</taxon>
        <taxon>Pseudomonadati</taxon>
        <taxon>Bacteroidota</taxon>
        <taxon>Flavobacteriia</taxon>
        <taxon>Flavobacteriales</taxon>
        <taxon>Flavobacteriaceae</taxon>
    </lineage>
</organism>
<dbReference type="InterPro" id="IPR016032">
    <property type="entry name" value="Sig_transdc_resp-reg_C-effctor"/>
</dbReference>
<keyword evidence="4" id="KW-1185">Reference proteome</keyword>
<dbReference type="Gene3D" id="1.25.40.10">
    <property type="entry name" value="Tetratricopeptide repeat domain"/>
    <property type="match status" value="1"/>
</dbReference>
<keyword evidence="1" id="KW-0175">Coiled coil</keyword>
<keyword evidence="2" id="KW-0472">Membrane</keyword>
<dbReference type="OrthoDB" id="1090267at2"/>